<dbReference type="PANTHER" id="PTHR12227">
    <property type="entry name" value="GLYCERATE KINASE"/>
    <property type="match status" value="1"/>
</dbReference>
<dbReference type="InterPro" id="IPR039760">
    <property type="entry name" value="MOFRL_protein"/>
</dbReference>
<dbReference type="Gene3D" id="3.40.50.10180">
    <property type="entry name" value="Glycerate kinase, MOFRL-like N-terminal domain"/>
    <property type="match status" value="1"/>
</dbReference>
<dbReference type="Gene3D" id="3.40.1480.10">
    <property type="entry name" value="MOFRL domain"/>
    <property type="match status" value="1"/>
</dbReference>
<dbReference type="GO" id="GO:0008887">
    <property type="term" value="F:glycerate kinase activity"/>
    <property type="evidence" value="ECO:0007669"/>
    <property type="project" value="InterPro"/>
</dbReference>
<organism evidence="3 4">
    <name type="scientific">Roseiterribacter gracilis</name>
    <dbReference type="NCBI Taxonomy" id="2812848"/>
    <lineage>
        <taxon>Bacteria</taxon>
        <taxon>Pseudomonadati</taxon>
        <taxon>Pseudomonadota</taxon>
        <taxon>Alphaproteobacteria</taxon>
        <taxon>Rhodospirillales</taxon>
        <taxon>Roseiterribacteraceae</taxon>
        <taxon>Roseiterribacter</taxon>
    </lineage>
</organism>
<dbReference type="PANTHER" id="PTHR12227:SF0">
    <property type="entry name" value="GLYCERATE KINASE"/>
    <property type="match status" value="1"/>
</dbReference>
<protein>
    <submittedName>
        <fullName evidence="3">Hydroxypyruvate reductase</fullName>
    </submittedName>
</protein>
<dbReference type="InterPro" id="IPR037035">
    <property type="entry name" value="GK-like_C_sf"/>
</dbReference>
<dbReference type="EMBL" id="BOPV01000001">
    <property type="protein sequence ID" value="GIL38344.1"/>
    <property type="molecule type" value="Genomic_DNA"/>
</dbReference>
<comment type="caution">
    <text evidence="3">The sequence shown here is derived from an EMBL/GenBank/DDBJ whole genome shotgun (WGS) entry which is preliminary data.</text>
</comment>
<gene>
    <name evidence="3" type="ORF">TMPK1_05810</name>
</gene>
<reference evidence="3" key="1">
    <citation type="submission" date="2021-02" db="EMBL/GenBank/DDBJ databases">
        <title>Genome sequence of Rhodospirillales sp. strain TMPK1 isolated from soil.</title>
        <authorList>
            <person name="Nakai R."/>
            <person name="Kusada H."/>
            <person name="Tamaki H."/>
        </authorList>
    </citation>
    <scope>NUCLEOTIDE SEQUENCE</scope>
    <source>
        <strain evidence="3">TMPK1</strain>
    </source>
</reference>
<dbReference type="RefSeq" id="WP_420241327.1">
    <property type="nucleotide sequence ID" value="NZ_BOPV01000001.1"/>
</dbReference>
<evidence type="ECO:0000259" key="1">
    <source>
        <dbReference type="Pfam" id="PF05161"/>
    </source>
</evidence>
<dbReference type="Pfam" id="PF13660">
    <property type="entry name" value="DUF4147"/>
    <property type="match status" value="1"/>
</dbReference>
<dbReference type="InterPro" id="IPR007835">
    <property type="entry name" value="MOFRL"/>
</dbReference>
<dbReference type="InterPro" id="IPR025286">
    <property type="entry name" value="MOFRL_assoc_dom"/>
</dbReference>
<feature type="domain" description="MOFRL-associated" evidence="2">
    <location>
        <begin position="8"/>
        <end position="219"/>
    </location>
</feature>
<evidence type="ECO:0000259" key="2">
    <source>
        <dbReference type="Pfam" id="PF13660"/>
    </source>
</evidence>
<dbReference type="AlphaFoldDB" id="A0A8S8X7H0"/>
<dbReference type="Proteomes" id="UP000681075">
    <property type="component" value="Unassembled WGS sequence"/>
</dbReference>
<feature type="domain" description="MOFRL" evidence="1">
    <location>
        <begin position="292"/>
        <end position="397"/>
    </location>
</feature>
<accession>A0A8S8X7H0</accession>
<dbReference type="Pfam" id="PF05161">
    <property type="entry name" value="MOFRL"/>
    <property type="match status" value="1"/>
</dbReference>
<name>A0A8S8X7H0_9PROT</name>
<dbReference type="SUPFAM" id="SSF82544">
    <property type="entry name" value="GckA/TtuD-like"/>
    <property type="match status" value="1"/>
</dbReference>
<keyword evidence="4" id="KW-1185">Reference proteome</keyword>
<proteinExistence type="predicted"/>
<sequence length="404" mass="41338">MSAQRALLERAYRDAVAAAHPSRVVPAHLPPRPAGRTIVLAVGKASAAMAQALEAVWDGPLEGLVTARHGYALPLQRLELIQGAHPVPDAGSEEAARRSLALAKSATEQDSVLVLLSGGASALWALPGEGLTLAAKQQLVRALLRSGADITEMNCVRRHLSAIKGGRLAAAAFPAPITTLAISDVVGDRPEAIGSGPTVADPTTLADARAVLARYKIDDPGAGWSETPKKLERANFKIIASAPQALASAADSLRGAGYMPVLLGDSITGEAREIGAAHAALARARKANGERVALLSGGELTVTVTGDGRGGPNQEYALALARALDGLAGVHAFAGDTDGADGSHDVAGAFVAPDTLDRARKAGFDPARSLANNDAGALFDAIGDLLVTGPTQTNVNDVRIVLVE</sequence>
<evidence type="ECO:0000313" key="3">
    <source>
        <dbReference type="EMBL" id="GIL38344.1"/>
    </source>
</evidence>
<dbReference type="InterPro" id="IPR038614">
    <property type="entry name" value="GK_N_sf"/>
</dbReference>
<evidence type="ECO:0000313" key="4">
    <source>
        <dbReference type="Proteomes" id="UP000681075"/>
    </source>
</evidence>
<dbReference type="GO" id="GO:0005737">
    <property type="term" value="C:cytoplasm"/>
    <property type="evidence" value="ECO:0007669"/>
    <property type="project" value="TreeGrafter"/>
</dbReference>